<evidence type="ECO:0000259" key="5">
    <source>
        <dbReference type="PROSITE" id="PS50977"/>
    </source>
</evidence>
<reference evidence="6" key="1">
    <citation type="submission" date="2022-03" db="EMBL/GenBank/DDBJ databases">
        <title>Streptomyces 7R015 and 7R016 isolated from Barleria lupulina in Thailand.</title>
        <authorList>
            <person name="Kanchanasin P."/>
            <person name="Phongsopitanun W."/>
            <person name="Tanasupawat S."/>
        </authorList>
    </citation>
    <scope>NUCLEOTIDE SEQUENCE</scope>
    <source>
        <strain evidence="6">7R015</strain>
    </source>
</reference>
<dbReference type="Gene3D" id="1.10.357.10">
    <property type="entry name" value="Tetracycline Repressor, domain 2"/>
    <property type="match status" value="1"/>
</dbReference>
<dbReference type="PANTHER" id="PTHR30055">
    <property type="entry name" value="HTH-TYPE TRANSCRIPTIONAL REGULATOR RUTR"/>
    <property type="match status" value="1"/>
</dbReference>
<dbReference type="SUPFAM" id="SSF46689">
    <property type="entry name" value="Homeodomain-like"/>
    <property type="match status" value="1"/>
</dbReference>
<name>A0ABS9Y3X7_9ACTN</name>
<evidence type="ECO:0000256" key="3">
    <source>
        <dbReference type="ARBA" id="ARBA00023163"/>
    </source>
</evidence>
<keyword evidence="3" id="KW-0804">Transcription</keyword>
<dbReference type="PROSITE" id="PS50977">
    <property type="entry name" value="HTH_TETR_2"/>
    <property type="match status" value="1"/>
</dbReference>
<protein>
    <submittedName>
        <fullName evidence="6">TetR/AcrR family transcriptional regulator</fullName>
    </submittedName>
</protein>
<evidence type="ECO:0000256" key="4">
    <source>
        <dbReference type="PROSITE-ProRule" id="PRU00335"/>
    </source>
</evidence>
<evidence type="ECO:0000256" key="1">
    <source>
        <dbReference type="ARBA" id="ARBA00023015"/>
    </source>
</evidence>
<dbReference type="InterPro" id="IPR050109">
    <property type="entry name" value="HTH-type_TetR-like_transc_reg"/>
</dbReference>
<feature type="DNA-binding region" description="H-T-H motif" evidence="4">
    <location>
        <begin position="35"/>
        <end position="54"/>
    </location>
</feature>
<proteinExistence type="predicted"/>
<evidence type="ECO:0000313" key="7">
    <source>
        <dbReference type="Proteomes" id="UP001165269"/>
    </source>
</evidence>
<dbReference type="Pfam" id="PF00440">
    <property type="entry name" value="TetR_N"/>
    <property type="match status" value="1"/>
</dbReference>
<accession>A0ABS9Y3X7</accession>
<organism evidence="6 7">
    <name type="scientific">Streptomyces cylindrosporus</name>
    <dbReference type="NCBI Taxonomy" id="2927583"/>
    <lineage>
        <taxon>Bacteria</taxon>
        <taxon>Bacillati</taxon>
        <taxon>Actinomycetota</taxon>
        <taxon>Actinomycetes</taxon>
        <taxon>Kitasatosporales</taxon>
        <taxon>Streptomycetaceae</taxon>
        <taxon>Streptomyces</taxon>
    </lineage>
</organism>
<keyword evidence="2 4" id="KW-0238">DNA-binding</keyword>
<evidence type="ECO:0000256" key="2">
    <source>
        <dbReference type="ARBA" id="ARBA00023125"/>
    </source>
</evidence>
<dbReference type="SUPFAM" id="SSF48498">
    <property type="entry name" value="Tetracyclin repressor-like, C-terminal domain"/>
    <property type="match status" value="1"/>
</dbReference>
<keyword evidence="1" id="KW-0805">Transcription regulation</keyword>
<dbReference type="EMBL" id="JALDAY010000002">
    <property type="protein sequence ID" value="MCI3270661.1"/>
    <property type="molecule type" value="Genomic_DNA"/>
</dbReference>
<dbReference type="InterPro" id="IPR036271">
    <property type="entry name" value="Tet_transcr_reg_TetR-rel_C_sf"/>
</dbReference>
<evidence type="ECO:0000313" key="6">
    <source>
        <dbReference type="EMBL" id="MCI3270661.1"/>
    </source>
</evidence>
<keyword evidence="7" id="KW-1185">Reference proteome</keyword>
<dbReference type="PANTHER" id="PTHR30055:SF234">
    <property type="entry name" value="HTH-TYPE TRANSCRIPTIONAL REGULATOR BETI"/>
    <property type="match status" value="1"/>
</dbReference>
<comment type="caution">
    <text evidence="6">The sequence shown here is derived from an EMBL/GenBank/DDBJ whole genome shotgun (WGS) entry which is preliminary data.</text>
</comment>
<dbReference type="Proteomes" id="UP001165269">
    <property type="component" value="Unassembled WGS sequence"/>
</dbReference>
<dbReference type="InterPro" id="IPR001647">
    <property type="entry name" value="HTH_TetR"/>
</dbReference>
<dbReference type="PRINTS" id="PR00455">
    <property type="entry name" value="HTHTETR"/>
</dbReference>
<dbReference type="InterPro" id="IPR009057">
    <property type="entry name" value="Homeodomain-like_sf"/>
</dbReference>
<sequence>MSTQIRPLRADAARNVQRIIDAAHAVFVRGGYDVPMDEIAAEAGVGIATVYRRFPRREDLVKSVLEQRLSARLNPVLEAIRHEPDTRRAIRLALEAGVSAAAEERGTLAAASNIGAMTLDVAQRFFEPASQMIERGQLSGVVRADLVADDVPRIVLMLVGTFPSFEPGSDGWRRYLDLLMDAIAPLDGPSRLTPPQSLKNHTPPIDL</sequence>
<feature type="domain" description="HTH tetR-type" evidence="5">
    <location>
        <begin position="13"/>
        <end position="72"/>
    </location>
</feature>
<dbReference type="RefSeq" id="WP_242761951.1">
    <property type="nucleotide sequence ID" value="NZ_JALDAY010000002.1"/>
</dbReference>
<gene>
    <name evidence="6" type="ORF">MQP27_05980</name>
</gene>